<feature type="transmembrane region" description="Helical" evidence="2">
    <location>
        <begin position="75"/>
        <end position="100"/>
    </location>
</feature>
<feature type="region of interest" description="Disordered" evidence="1">
    <location>
        <begin position="424"/>
        <end position="453"/>
    </location>
</feature>
<feature type="region of interest" description="Disordered" evidence="1">
    <location>
        <begin position="3877"/>
        <end position="3900"/>
    </location>
</feature>
<feature type="region of interest" description="Disordered" evidence="1">
    <location>
        <begin position="180"/>
        <end position="217"/>
    </location>
</feature>
<feature type="transmembrane region" description="Helical" evidence="2">
    <location>
        <begin position="7"/>
        <end position="27"/>
    </location>
</feature>
<feature type="compositionally biased region" description="Acidic residues" evidence="1">
    <location>
        <begin position="670"/>
        <end position="696"/>
    </location>
</feature>
<feature type="compositionally biased region" description="Polar residues" evidence="1">
    <location>
        <begin position="350"/>
        <end position="368"/>
    </location>
</feature>
<feature type="region of interest" description="Disordered" evidence="1">
    <location>
        <begin position="3991"/>
        <end position="4047"/>
    </location>
</feature>
<comment type="caution">
    <text evidence="3">The sequence shown here is derived from an EMBL/GenBank/DDBJ whole genome shotgun (WGS) entry which is preliminary data.</text>
</comment>
<sequence>MGIIHTTFDGFVWAVLGCRIVQIWMLFVEQGRRGNGGGKSQGYGLFLIVLGFIGWTIASFPYMMSVGDSIFVRMVPYILTLALSLGVLGCFPSIVFSVPIGKTDGPYKLRQFSSTSPPRRERSASSPTFNPADMEANKFPTYVVGSFDKNYGGVRNSQMFRSILGAPIVHPGTVLPWSLDTDAPDITRPKPAKAPENRRPSGASHAGKASISGPMGPVVRNMSFDRTEGTTEGQLKSSNSFGKMKTVDLKTAAEAERQRIDAAFEREQEKKKLGEVAPDVVTPSTVRSTSVKRKPVIPQLPSGPAPFRVSAINELRGTRQESEYSSPSSLGRSVSAAGAEVSWDRRTSRHTNSLSASDDNTTHYTSGSHAPYILAPGPPRIPQLERLEGGAKVMFVNQIVYDDPALVRSLMGKTDVALTTSRYSRSTGTTVRRSPSSATKQHPGMLTPTGEVREPVASSNPVLVMDRPRNVRSELERGIFPPNRDSGMVAEMRYKRKHLTVAMGNTSSRATMHPISRHSLQHTVKKRSPKEIVFPIHLSRANSARKPAPPPITIVPAMIFSPEIIQHAPTPDPADAPENIPSTEYVVPEKPEKHMVSKQQDLDEAGDKNVAYETARAWIDSVSAVSGTTRSPYSDGTPVPLQSIAYDPSSGTKLRMDLISLTLSPKTKEDEGEFTDIEIDSGSESGEYEDEDEGSDEQTQSEADEMIMSGGEGYSTEEESYEEDYFTESDEERRYPNDGVVISDVEDGTTYDKIALAERKLNAKMNTLTVQALDDPNHFQIGDRIPTFSKSRRKYGSRRKPPPSPIAFLMRQRHESQIQARLLLFSGGRNVTSLESLMDRLPTKNKRDTQVSHMSDGQSSLLARLEAEVGQQENQWMGMRQDLDSKRSSVVSSTDSPARGLVRLSQNLTQRRSLLAKLNSGIDRRLSNAQAASISAVAQSSLPGVSSGQQQLAEAQMEYLAQAPSFPRRIGESPLRPISILESQHTPISVISESEVDHSEIESPVRDAQRESYRNDISVVVMEVEEQYEDEDFEDYEVEEYEEEEKEYSEDGIHITIYSPSIGSASARSASIQEPPIEVCYSSTTEALPKPPISLLWNSRTTQEGASETNHLWVYHPLSPESPFVFPPAVELRPKQRISSAPIIKSTSNLWCKPCLGHDVPSTGLWCPKESRTKSVIIASFPVARRTKNLAKRVTFVEEVGTVEPTGFLGKLKMFWGTPKRGSQSTPKTQLQRVKTKENLFDPVVVKYANKMLPPLPIRKDEVNAQETARGALWTKGENIAKKYSSAPLWTPAPIIPTPEEKVVFFKDTLEIRTKPRTAALSALESQRLWDTDKPVVSTTLWTKPLDARYLWPTGPSSTPISRDRLWPSAAPLSLEIEIEPHSSHYYGEAVVLASLESTELWKEVAVELQAEEVVGLWFEKSVHAQDQRVQEPVSTSRFSSLLWPATVSPPGFHLASGTPSIRYSRPSATLETLTSHELWKSYTVIAVQRLWSPPVKESALWPQGRRSRTQTVVRSLWPSAVPLLPGVELALRISGSYRETVLAPLESTELWKAVVEVQTEVAGLWFDKSVRAQSQEPMISNSLLWPTAVSSSDFDLASETPSIRYSRPSAATALAILESHELWKSCTVVTVQGLWSPPVKESALWPQGRRSRTPTVVKNLWPSAVPLLPGVELALRVSGSYRETVLAPLESTELWKAVVVEVQTEVAGLWFDKSVRAQSQEPVIFGSLLWPTAISPPAFYLAVETLSIRYSRPSASTIALAALTSHELWKPRAAVTVNALWSPPAKKSALWPQGQLSRAAPSVSRSLWPAAALLPSEIELGFYGCGFTREMVALASLESTELWKSVVVELQAEEATGLWFDKSAIKEPVATTKSDSFLWPTAASLPALYLTEDTLPIRHARLANLATLISCELWRPWTATTTKNLWSPPSKQSALWPQGQLSESAPAVLKSLWPSAAPLPFEIELGLRGPSYYRGTTLASLESAELWKVSTTEILEEMTGLWFDKSIDTQSGYIKEPKVVTFNSLLWPATASLPVPYLTEDILSVRYTHPTTASLATLTSRELWKQWTASAATALWSPPSKQSALWPQGQLSGSVSAVSKSLWPSATPLPFEIELGLRGPSFYRETTTLASLESTELWKAVTIELQSEETTGLWLDKSACAQFQTQYTEEPVATTTPTSHSLLWPTAASLPGLYLTEDTTSIRYNRPAIANLATLTSRELWKSWTVATAAALWSPPSKQSALWPQGQLSRPTSAVLKSLWPSATPLPFEFVLRGPGSYRKTAALASLESTELWKAVTIELQPKEETGLWFDKSAHLQSQCIEEPVVTPTFDSLLWPATASLPALYLTVDTVSIRYTRSVTANLAALTSRELWKSWTAPTPALWLPVKQSALWPQGQLSRVAVGLLWPSAAALRLEAEVSTVRSRSLAVTLPGLESNVLWNHCQHAAGENRVPALWTAPECRSGLWPEGKVQEKVIGNLWPAAQSMPVEYRTFGEVSVRSKAKPVALAKLESTGLWMPEIQKTTTPAIVEVNVIELIQEEQLADSMLWVKKQNTPIVAAGYLWPSATPLLLSSSLPSTIIQSRFATATLPTLQSTQLWSSKISTQATLWSRSIKKNGLWPHGKSDKAAGSLWPSAPLLAVSDLTRPMPVARPRLLAASAKQIQSLALWSPEPGTKARLWAVPAIENGLWPHGKSAVLTSLWPSASSLPTVSRQEVRNFRAETMSLPSLESDRLWCAASKGPVSPQLWMPGVKMTGLWPRGEIKKEIVSMGGLWPSAGVLPKTDVAAIVHARSAPGAVVELESGELWKLCIITPALWTQSATKESGLWPNGIVDTTASKKDLWCAPDSGAIVRRSNLMLMMGAEEKIARKREMLSAVHAVSGTLWSREEELELPGWLLRTQDIKVINNLPIPNLFDATKSEVEIESQQIIAPSLWARSPPVSDIRLNSTLWQSKANTTSPTTEAPKVRLSIRRKTFRPNTPRPLPTVSKLWSPSLLPEVRQRTWRQTPQEGLWNADGTTTTLSQIYTRSQKNWPLWSRHGRQVFAHLALTSRYSKRKASPPGLKSATGPLWAPTAPPGVVSGDKFPGFHGLWASRTLPVIKPTPTHLLLWQKCDKPLQLVTPAAIPASPVPSRSLNLNKRTPPLFLASQQAAGPMWVASKSIRPRELWRPLPKSGTRKNLLWSPPDDTTPTLKKLASETKLWSKLDSTRNSFFSTISKQSIRTTRKTENTAIISMEGSLWKSSPVTTPAKPNLWRKKEEPMGLWSVNGITMTPPPSPETTTHLWGKNPGATAPTFVGLSQESLRSRREFATKSFSAPPDGLWRKQVSEPVIERPSMVLWGTVAEPAQIAVPEVQVKTIQLWQKDNTAAPIFADIPVESYRLKKDHSTIALPVFKGSMWKKQVALPKAPELWKPAPKTTHLWDSNSGTKSLAQILLAKKANSIKKPLWTKDQASRTTEKTPQRSPLATFRISNNITLPKASGDLWKPKTAKKQIPQLWTPPKPVVKAPKPAGTLLWAKGHTSRTTDAIPERTKVAYRPSDEPLPIMSGSLWKPKSHVKKTSLWKRPIRTVATYPRTAAPTPLWSKELASRTTAAHPERSTFVPKKKEISTTLPKATGSLWQPKAATALKELWKVSTKPVVSKPLQASLLWSKHSASRTTMATPVRTTVPKRLVDSPLSTVSGALWHQKPADAKGLWKRAIKTVATYRRTSSPALLWSKELASRTTAARPSRGPFVPKPSTKSHILPAATGKLWQPEPVTAQPLALWTHSSTAPSSGLWDAEGRTPSLVEIKNRLGAQRDPLWQRRSVFTSKVASTIIKPAAPVHKKLRINSRPNGPADGTLWQPTTTVLEDSVTMWLTRSSRSTSIDEAFLSPNLSRASTMSDMSDYEDSPPSTGADDFAPGISRIHSTKASISSIAGELMWQRTAEIVAEKKKEMALWTGEEVSTGRSVLVAERPMRIPLQAKGAGELKVFDKSHELWKASGEMDEKKQLLYDSSSEEDFHDAESHDTESDFHDAESQHSEQSQYMDFDYAGEKRRKSTEEGLRGVNEPVKSTAGYLWSRCAA</sequence>
<name>A0ABR3GKR7_9PEZI</name>
<feature type="transmembrane region" description="Helical" evidence="2">
    <location>
        <begin position="42"/>
        <end position="63"/>
    </location>
</feature>
<keyword evidence="2" id="KW-1133">Transmembrane helix</keyword>
<feature type="compositionally biased region" description="Polar residues" evidence="1">
    <location>
        <begin position="323"/>
        <end position="332"/>
    </location>
</feature>
<feature type="compositionally biased region" description="Low complexity" evidence="1">
    <location>
        <begin position="424"/>
        <end position="437"/>
    </location>
</feature>
<feature type="compositionally biased region" description="Acidic residues" evidence="1">
    <location>
        <begin position="715"/>
        <end position="730"/>
    </location>
</feature>
<feature type="compositionally biased region" description="Basic and acidic residues" evidence="1">
    <location>
        <begin position="4001"/>
        <end position="4018"/>
    </location>
</feature>
<evidence type="ECO:0000313" key="4">
    <source>
        <dbReference type="Proteomes" id="UP001447188"/>
    </source>
</evidence>
<feature type="compositionally biased region" description="Basic and acidic residues" evidence="1">
    <location>
        <begin position="185"/>
        <end position="199"/>
    </location>
</feature>
<feature type="region of interest" description="Disordered" evidence="1">
    <location>
        <begin position="318"/>
        <end position="377"/>
    </location>
</feature>
<feature type="region of interest" description="Disordered" evidence="1">
    <location>
        <begin position="109"/>
        <end position="130"/>
    </location>
</feature>
<dbReference type="Proteomes" id="UP001447188">
    <property type="component" value="Unassembled WGS sequence"/>
</dbReference>
<organism evidence="3 4">
    <name type="scientific">Discina gigas</name>
    <dbReference type="NCBI Taxonomy" id="1032678"/>
    <lineage>
        <taxon>Eukaryota</taxon>
        <taxon>Fungi</taxon>
        <taxon>Dikarya</taxon>
        <taxon>Ascomycota</taxon>
        <taxon>Pezizomycotina</taxon>
        <taxon>Pezizomycetes</taxon>
        <taxon>Pezizales</taxon>
        <taxon>Discinaceae</taxon>
        <taxon>Discina</taxon>
    </lineage>
</organism>
<evidence type="ECO:0000256" key="1">
    <source>
        <dbReference type="SAM" id="MobiDB-lite"/>
    </source>
</evidence>
<evidence type="ECO:0000313" key="3">
    <source>
        <dbReference type="EMBL" id="KAL0636473.1"/>
    </source>
</evidence>
<keyword evidence="4" id="KW-1185">Reference proteome</keyword>
<gene>
    <name evidence="3" type="ORF">Q9L58_004523</name>
</gene>
<accession>A0ABR3GKR7</accession>
<keyword evidence="2" id="KW-0812">Transmembrane</keyword>
<protein>
    <submittedName>
        <fullName evidence="3">Uncharacterized protein</fullName>
    </submittedName>
</protein>
<feature type="region of interest" description="Disordered" evidence="1">
    <location>
        <begin position="664"/>
        <end position="736"/>
    </location>
</feature>
<evidence type="ECO:0000256" key="2">
    <source>
        <dbReference type="SAM" id="Phobius"/>
    </source>
</evidence>
<proteinExistence type="predicted"/>
<keyword evidence="2" id="KW-0472">Membrane</keyword>
<dbReference type="EMBL" id="JBBBZM010000049">
    <property type="protein sequence ID" value="KAL0636473.1"/>
    <property type="molecule type" value="Genomic_DNA"/>
</dbReference>
<reference evidence="3 4" key="1">
    <citation type="submission" date="2024-02" db="EMBL/GenBank/DDBJ databases">
        <title>Discinaceae phylogenomics.</title>
        <authorList>
            <person name="Dirks A.C."/>
            <person name="James T.Y."/>
        </authorList>
    </citation>
    <scope>NUCLEOTIDE SEQUENCE [LARGE SCALE GENOMIC DNA]</scope>
    <source>
        <strain evidence="3 4">ACD0624</strain>
    </source>
</reference>